<evidence type="ECO:0000259" key="3">
    <source>
        <dbReference type="PROSITE" id="PS50158"/>
    </source>
</evidence>
<dbReference type="SUPFAM" id="SSF57756">
    <property type="entry name" value="Retrovirus zinc finger-like domains"/>
    <property type="match status" value="1"/>
</dbReference>
<dbReference type="EMBL" id="KV427653">
    <property type="protein sequence ID" value="KZT02370.1"/>
    <property type="molecule type" value="Genomic_DNA"/>
</dbReference>
<dbReference type="Proteomes" id="UP000076871">
    <property type="component" value="Unassembled WGS sequence"/>
</dbReference>
<dbReference type="SUPFAM" id="SSF52833">
    <property type="entry name" value="Thioredoxin-like"/>
    <property type="match status" value="1"/>
</dbReference>
<dbReference type="OrthoDB" id="429967at2759"/>
<dbReference type="InParanoid" id="A0A165C871"/>
<keyword evidence="5" id="KW-1185">Reference proteome</keyword>
<dbReference type="Pfam" id="PF05768">
    <property type="entry name" value="Glrx-like"/>
    <property type="match status" value="1"/>
</dbReference>
<dbReference type="PANTHER" id="PTHR33558">
    <property type="entry name" value="GLUTAREDOXIN-LIKE PROTEIN C5ORF63 HOMOLOG"/>
    <property type="match status" value="1"/>
</dbReference>
<keyword evidence="2" id="KW-0862">Zinc</keyword>
<dbReference type="InterPro" id="IPR001878">
    <property type="entry name" value="Znf_CCHC"/>
</dbReference>
<feature type="non-terminal residue" evidence="4">
    <location>
        <position position="202"/>
    </location>
</feature>
<keyword evidence="2" id="KW-0863">Zinc-finger</keyword>
<dbReference type="InterPro" id="IPR036249">
    <property type="entry name" value="Thioredoxin-like_sf"/>
</dbReference>
<dbReference type="PANTHER" id="PTHR33558:SF1">
    <property type="entry name" value="GLUTAREDOXIN-LIKE PROTEIN C5ORF63 HOMOLOG"/>
    <property type="match status" value="1"/>
</dbReference>
<dbReference type="AlphaFoldDB" id="A0A165C871"/>
<dbReference type="InterPro" id="IPR008554">
    <property type="entry name" value="Glutaredoxin-like"/>
</dbReference>
<dbReference type="GO" id="GO:0008270">
    <property type="term" value="F:zinc ion binding"/>
    <property type="evidence" value="ECO:0007669"/>
    <property type="project" value="UniProtKB-KW"/>
</dbReference>
<dbReference type="Gene3D" id="4.10.60.10">
    <property type="entry name" value="Zinc finger, CCHC-type"/>
    <property type="match status" value="1"/>
</dbReference>
<evidence type="ECO:0000313" key="4">
    <source>
        <dbReference type="EMBL" id="KZT02370.1"/>
    </source>
</evidence>
<gene>
    <name evidence="4" type="ORF">LAESUDRAFT_685614</name>
</gene>
<dbReference type="STRING" id="1314785.A0A165C871"/>
<dbReference type="PROSITE" id="PS50158">
    <property type="entry name" value="ZF_CCHC"/>
    <property type="match status" value="1"/>
</dbReference>
<dbReference type="Pfam" id="PF00098">
    <property type="entry name" value="zf-CCHC"/>
    <property type="match status" value="1"/>
</dbReference>
<evidence type="ECO:0000256" key="2">
    <source>
        <dbReference type="PROSITE-ProRule" id="PRU00047"/>
    </source>
</evidence>
<dbReference type="GO" id="GO:0003676">
    <property type="term" value="F:nucleic acid binding"/>
    <property type="evidence" value="ECO:0007669"/>
    <property type="project" value="InterPro"/>
</dbReference>
<accession>A0A165C871</accession>
<evidence type="ECO:0000256" key="1">
    <source>
        <dbReference type="ARBA" id="ARBA00022664"/>
    </source>
</evidence>
<dbReference type="GO" id="GO:0006397">
    <property type="term" value="P:mRNA processing"/>
    <property type="evidence" value="ECO:0007669"/>
    <property type="project" value="UniProtKB-KW"/>
</dbReference>
<sequence>MASHIGRIARLTLFSGPNCSLCDIAKAELAKVKQRRSFELETVNIQDAGQERWKKKYIYWIPALHLEGKEIAKGRWDAQTVNDALDLAPLFLEDTLPDHPSSAYVNCKPVYLYNQYGDRVLGLDEEVEMDSDDTRCCFNCGSTGHMLSSCPEPRNHALIALSRQMFNFHNDDSAGVPQRIHEVEGWRWQRLQWLKDFEPGQV</sequence>
<feature type="domain" description="CCHC-type" evidence="3">
    <location>
        <begin position="137"/>
        <end position="152"/>
    </location>
</feature>
<evidence type="ECO:0000313" key="5">
    <source>
        <dbReference type="Proteomes" id="UP000076871"/>
    </source>
</evidence>
<proteinExistence type="predicted"/>
<organism evidence="4 5">
    <name type="scientific">Laetiporus sulphureus 93-53</name>
    <dbReference type="NCBI Taxonomy" id="1314785"/>
    <lineage>
        <taxon>Eukaryota</taxon>
        <taxon>Fungi</taxon>
        <taxon>Dikarya</taxon>
        <taxon>Basidiomycota</taxon>
        <taxon>Agaricomycotina</taxon>
        <taxon>Agaricomycetes</taxon>
        <taxon>Polyporales</taxon>
        <taxon>Laetiporus</taxon>
    </lineage>
</organism>
<keyword evidence="1" id="KW-0507">mRNA processing</keyword>
<protein>
    <submittedName>
        <fullName evidence="4">DUF836-domain-containing protein</fullName>
    </submittedName>
</protein>
<dbReference type="RefSeq" id="XP_040760110.1">
    <property type="nucleotide sequence ID" value="XM_040905896.1"/>
</dbReference>
<dbReference type="GeneID" id="63822925"/>
<keyword evidence="2" id="KW-0479">Metal-binding</keyword>
<dbReference type="Gene3D" id="3.40.30.10">
    <property type="entry name" value="Glutaredoxin"/>
    <property type="match status" value="1"/>
</dbReference>
<dbReference type="SMART" id="SM00343">
    <property type="entry name" value="ZnF_C2HC"/>
    <property type="match status" value="1"/>
</dbReference>
<dbReference type="InterPro" id="IPR036875">
    <property type="entry name" value="Znf_CCHC_sf"/>
</dbReference>
<reference evidence="4 5" key="1">
    <citation type="journal article" date="2016" name="Mol. Biol. Evol.">
        <title>Comparative Genomics of Early-Diverging Mushroom-Forming Fungi Provides Insights into the Origins of Lignocellulose Decay Capabilities.</title>
        <authorList>
            <person name="Nagy L.G."/>
            <person name="Riley R."/>
            <person name="Tritt A."/>
            <person name="Adam C."/>
            <person name="Daum C."/>
            <person name="Floudas D."/>
            <person name="Sun H."/>
            <person name="Yadav J.S."/>
            <person name="Pangilinan J."/>
            <person name="Larsson K.H."/>
            <person name="Matsuura K."/>
            <person name="Barry K."/>
            <person name="Labutti K."/>
            <person name="Kuo R."/>
            <person name="Ohm R.A."/>
            <person name="Bhattacharya S.S."/>
            <person name="Shirouzu T."/>
            <person name="Yoshinaga Y."/>
            <person name="Martin F.M."/>
            <person name="Grigoriev I.V."/>
            <person name="Hibbett D.S."/>
        </authorList>
    </citation>
    <scope>NUCLEOTIDE SEQUENCE [LARGE SCALE GENOMIC DNA]</scope>
    <source>
        <strain evidence="4 5">93-53</strain>
    </source>
</reference>
<dbReference type="InterPro" id="IPR052565">
    <property type="entry name" value="Glutaredoxin-like_YDR286C"/>
</dbReference>
<name>A0A165C871_9APHY</name>